<feature type="compositionally biased region" description="Basic residues" evidence="9">
    <location>
        <begin position="576"/>
        <end position="588"/>
    </location>
</feature>
<feature type="region of interest" description="Disordered" evidence="9">
    <location>
        <begin position="490"/>
        <end position="594"/>
    </location>
</feature>
<keyword evidence="4 10" id="KW-0812">Transmembrane</keyword>
<dbReference type="Pfam" id="PF07690">
    <property type="entry name" value="MFS_1"/>
    <property type="match status" value="1"/>
</dbReference>
<dbReference type="Gene3D" id="1.20.1250.20">
    <property type="entry name" value="MFS general substrate transporter like domains"/>
    <property type="match status" value="1"/>
</dbReference>
<feature type="compositionally biased region" description="Polar residues" evidence="9">
    <location>
        <begin position="556"/>
        <end position="568"/>
    </location>
</feature>
<proteinExistence type="evidence at transcript level"/>
<feature type="transmembrane region" description="Helical" evidence="10">
    <location>
        <begin position="380"/>
        <end position="408"/>
    </location>
</feature>
<evidence type="ECO:0000313" key="12">
    <source>
        <dbReference type="EMBL" id="BAB85858.1"/>
    </source>
</evidence>
<sequence length="657" mass="72363">MDVCRQYGNIVATLAHGCINKLRDLTAPLRDRISDGKSQRKLVLVIVCVALLLDNMLYMVIVPIITEYFNKNETKSAMLSTTSQIMNDFISTPYINNVTPPAALQSHLQTSGPDKDGTEDTLTGILFASKAIVQLMANPFTGTFIDRVGYIKPLTLGLMVMFLSTALFACAEGFAVLFLARSLQGLGSALADTASLGLIADRFQDEAERSKALGLALAFISFGSLVAPPFGGILYEFAGREWPFLILAFVCLIDAMLLLLVQIPREDETKAKVGNLPVGTPIYKLFIDPYIAVIAAALMAANFPLAFLEPTIAKWMHETMGSSKWQIGLVWLPAFLPHLLGVYLTVRLSVKYFRFQWLYGAIGLLLIGVSTAAVPTCHTYGILMIPLAIMCFGIALIDTALLPTMAFLVDVRHTSVYGSVYAIVDISYSVAYSLGPILAGQAVQKIGYLKMNVAIGLANMLFSPLLIFLREVYDWKPDKSERAVLIEEPTVNSDCESPESNVSEVQKQLPTQSDNSLYVVQRPRTRQGSVVSSEDDESPDIPNRRFSKSDALKITNHPSHVSKYNVQSAREETFKSRPRPQPRMKTSVKKSAEQHPIGRYNTTVLNGENQGHTNDISNKYNTLTTSLSKGEFTALADSGLEVRNPCFENDGHTYQRK</sequence>
<evidence type="ECO:0000256" key="4">
    <source>
        <dbReference type="ARBA" id="ARBA00022692"/>
    </source>
</evidence>
<protein>
    <submittedName>
        <fullName evidence="12">Vesicular acetylcholine transporter</fullName>
    </submittedName>
</protein>
<dbReference type="EMBL" id="AB071998">
    <property type="protein sequence ID" value="BAB85858.1"/>
    <property type="molecule type" value="mRNA"/>
</dbReference>
<name>Q8STE3_CIOIN</name>
<dbReference type="AlphaFoldDB" id="Q8STE3"/>
<feature type="transmembrane region" description="Helical" evidence="10">
    <location>
        <begin position="242"/>
        <end position="261"/>
    </location>
</feature>
<evidence type="ECO:0000256" key="3">
    <source>
        <dbReference type="ARBA" id="ARBA00022448"/>
    </source>
</evidence>
<accession>A0A1W2VNG5</accession>
<evidence type="ECO:0000256" key="10">
    <source>
        <dbReference type="SAM" id="Phobius"/>
    </source>
</evidence>
<reference evidence="12" key="1">
    <citation type="journal article" date="2002" name="Dev. Genes Evol.">
        <title>Developmental expression of ascidian neurotransmitter synthesis genes. I. Choline acetyltransferase and acetylcholine transporter genes.</title>
        <authorList>
            <person name="Takamura K."/>
            <person name="Egawa T."/>
            <person name="Ohnishi S."/>
            <person name="Okada T."/>
            <person name="Fukuoka T."/>
        </authorList>
    </citation>
    <scope>NUCLEOTIDE SEQUENCE</scope>
</reference>
<dbReference type="InterPro" id="IPR011701">
    <property type="entry name" value="MFS"/>
</dbReference>
<feature type="transmembrane region" description="Helical" evidence="10">
    <location>
        <begin position="212"/>
        <end position="230"/>
    </location>
</feature>
<dbReference type="SUPFAM" id="SSF103473">
    <property type="entry name" value="MFS general substrate transporter"/>
    <property type="match status" value="1"/>
</dbReference>
<feature type="transmembrane region" description="Helical" evidence="10">
    <location>
        <begin position="325"/>
        <end position="345"/>
    </location>
</feature>
<dbReference type="KEGG" id="cin:445809"/>
<accession>Q8STE3</accession>
<keyword evidence="6 10" id="KW-1133">Transmembrane helix</keyword>
<organism evidence="12">
    <name type="scientific">Ciona intestinalis</name>
    <name type="common">Transparent sea squirt</name>
    <name type="synonym">Ascidia intestinalis</name>
    <dbReference type="NCBI Taxonomy" id="7719"/>
    <lineage>
        <taxon>Eukaryota</taxon>
        <taxon>Metazoa</taxon>
        <taxon>Chordata</taxon>
        <taxon>Tunicata</taxon>
        <taxon>Ascidiacea</taxon>
        <taxon>Phlebobranchia</taxon>
        <taxon>Cionidae</taxon>
        <taxon>Ciona</taxon>
    </lineage>
</organism>
<dbReference type="PROSITE" id="PS50850">
    <property type="entry name" value="MFS"/>
    <property type="match status" value="1"/>
</dbReference>
<evidence type="ECO:0000256" key="5">
    <source>
        <dbReference type="ARBA" id="ARBA00022775"/>
    </source>
</evidence>
<gene>
    <name evidence="12" type="primary">Ci-vAChTP</name>
</gene>
<evidence type="ECO:0000256" key="2">
    <source>
        <dbReference type="ARBA" id="ARBA00006829"/>
    </source>
</evidence>
<evidence type="ECO:0000256" key="6">
    <source>
        <dbReference type="ARBA" id="ARBA00022989"/>
    </source>
</evidence>
<feature type="transmembrane region" description="Helical" evidence="10">
    <location>
        <begin position="451"/>
        <end position="469"/>
    </location>
</feature>
<dbReference type="InterPro" id="IPR036259">
    <property type="entry name" value="MFS_trans_sf"/>
</dbReference>
<dbReference type="GO" id="GO:0016020">
    <property type="term" value="C:membrane"/>
    <property type="evidence" value="ECO:0007669"/>
    <property type="project" value="UniProtKB-SubCell"/>
</dbReference>
<keyword evidence="7 10" id="KW-0472">Membrane</keyword>
<evidence type="ECO:0000256" key="8">
    <source>
        <dbReference type="ARBA" id="ARBA00023180"/>
    </source>
</evidence>
<dbReference type="GO" id="GO:0006836">
    <property type="term" value="P:neurotransmitter transport"/>
    <property type="evidence" value="ECO:0007669"/>
    <property type="project" value="UniProtKB-KW"/>
</dbReference>
<keyword evidence="8" id="KW-0325">Glycoprotein</keyword>
<feature type="domain" description="Major facilitator superfamily (MFS) profile" evidence="11">
    <location>
        <begin position="43"/>
        <end position="471"/>
    </location>
</feature>
<feature type="transmembrane region" description="Helical" evidence="10">
    <location>
        <begin position="420"/>
        <end position="439"/>
    </location>
</feature>
<evidence type="ECO:0000256" key="9">
    <source>
        <dbReference type="SAM" id="MobiDB-lite"/>
    </source>
</evidence>
<comment type="similarity">
    <text evidence="2">Belongs to the major facilitator superfamily. Vesicular transporter family.</text>
</comment>
<dbReference type="OrthoDB" id="5086884at2759"/>
<keyword evidence="3" id="KW-0813">Transport</keyword>
<keyword evidence="5" id="KW-0532">Neurotransmitter transport</keyword>
<dbReference type="GeneID" id="445809"/>
<dbReference type="GO" id="GO:0022857">
    <property type="term" value="F:transmembrane transporter activity"/>
    <property type="evidence" value="ECO:0007669"/>
    <property type="project" value="InterPro"/>
</dbReference>
<dbReference type="CTD" id="445809"/>
<dbReference type="CDD" id="cd17383">
    <property type="entry name" value="MFS_SLC18A3_VAChT"/>
    <property type="match status" value="1"/>
</dbReference>
<feature type="transmembrane region" description="Helical" evidence="10">
    <location>
        <begin position="282"/>
        <end position="305"/>
    </location>
</feature>
<feature type="transmembrane region" description="Helical" evidence="10">
    <location>
        <begin position="42"/>
        <end position="65"/>
    </location>
</feature>
<feature type="transmembrane region" description="Helical" evidence="10">
    <location>
        <begin position="357"/>
        <end position="374"/>
    </location>
</feature>
<evidence type="ECO:0000256" key="1">
    <source>
        <dbReference type="ARBA" id="ARBA00004141"/>
    </source>
</evidence>
<dbReference type="RefSeq" id="NP_001027961.1">
    <property type="nucleotide sequence ID" value="NM_001032789.1"/>
</dbReference>
<feature type="compositionally biased region" description="Polar residues" evidence="9">
    <location>
        <begin position="490"/>
        <end position="518"/>
    </location>
</feature>
<dbReference type="InterPro" id="IPR020846">
    <property type="entry name" value="MFS_dom"/>
</dbReference>
<dbReference type="PANTHER" id="PTHR23506:SF13">
    <property type="entry name" value="VESICULAR ACETYLCHOLINE TRANSPORTER"/>
    <property type="match status" value="1"/>
</dbReference>
<evidence type="ECO:0000259" key="11">
    <source>
        <dbReference type="PROSITE" id="PS50850"/>
    </source>
</evidence>
<comment type="subcellular location">
    <subcellularLocation>
        <location evidence="1">Membrane</location>
        <topology evidence="1">Multi-pass membrane protein</topology>
    </subcellularLocation>
</comment>
<dbReference type="InterPro" id="IPR050930">
    <property type="entry name" value="MFS_Vesicular_Transporter"/>
</dbReference>
<evidence type="ECO:0000256" key="7">
    <source>
        <dbReference type="ARBA" id="ARBA00023136"/>
    </source>
</evidence>
<dbReference type="EMBL" id="AB072000">
    <property type="protein sequence ID" value="BAB85860.1"/>
    <property type="molecule type" value="Genomic_DNA"/>
</dbReference>
<feature type="transmembrane region" description="Helical" evidence="10">
    <location>
        <begin position="156"/>
        <end position="180"/>
    </location>
</feature>
<dbReference type="PANTHER" id="PTHR23506">
    <property type="entry name" value="GH10249P"/>
    <property type="match status" value="1"/>
</dbReference>